<evidence type="ECO:0000256" key="6">
    <source>
        <dbReference type="ARBA" id="ARBA00022771"/>
    </source>
</evidence>
<dbReference type="InterPro" id="IPR008942">
    <property type="entry name" value="ENTH_VHS"/>
</dbReference>
<name>A0AAD2A4Q6_9LAMI</name>
<evidence type="ECO:0000256" key="5">
    <source>
        <dbReference type="ARBA" id="ARBA00022763"/>
    </source>
</evidence>
<evidence type="ECO:0000256" key="3">
    <source>
        <dbReference type="ARBA" id="ARBA00022454"/>
    </source>
</evidence>
<dbReference type="GO" id="GO:0000993">
    <property type="term" value="F:RNA polymerase II complex binding"/>
    <property type="evidence" value="ECO:0007669"/>
    <property type="project" value="TreeGrafter"/>
</dbReference>
<dbReference type="PANTHER" id="PTHR28670:SF1">
    <property type="entry name" value="UV-STIMULATED SCAFFOLD PROTEIN A"/>
    <property type="match status" value="1"/>
</dbReference>
<accession>A0AAD2A4Q6</accession>
<dbReference type="InterPro" id="IPR049431">
    <property type="entry name" value="UVSSA_C"/>
</dbReference>
<feature type="compositionally biased region" description="Basic and acidic residues" evidence="10">
    <location>
        <begin position="370"/>
        <end position="402"/>
    </location>
</feature>
<dbReference type="SUPFAM" id="SSF48464">
    <property type="entry name" value="ENTH/VHS domain"/>
    <property type="match status" value="1"/>
</dbReference>
<evidence type="ECO:0000256" key="4">
    <source>
        <dbReference type="ARBA" id="ARBA00022723"/>
    </source>
</evidence>
<feature type="region of interest" description="Disordered" evidence="10">
    <location>
        <begin position="504"/>
        <end position="529"/>
    </location>
</feature>
<comment type="subcellular location">
    <subcellularLocation>
        <location evidence="1">Chromosome</location>
    </subcellularLocation>
</comment>
<feature type="domain" description="UV-stimulated scaffold protein A C-terminal" evidence="11">
    <location>
        <begin position="407"/>
        <end position="508"/>
    </location>
</feature>
<evidence type="ECO:0000313" key="13">
    <source>
        <dbReference type="Proteomes" id="UP000834106"/>
    </source>
</evidence>
<dbReference type="GO" id="GO:0005694">
    <property type="term" value="C:chromosome"/>
    <property type="evidence" value="ECO:0007669"/>
    <property type="project" value="UniProtKB-SubCell"/>
</dbReference>
<dbReference type="Pfam" id="PF20867">
    <property type="entry name" value="UVSSA_N"/>
    <property type="match status" value="1"/>
</dbReference>
<dbReference type="PANTHER" id="PTHR28670">
    <property type="entry name" value="UV-STIMULATED SCAFFOLD PROTEIN A"/>
    <property type="match status" value="1"/>
</dbReference>
<dbReference type="InterPro" id="IPR018610">
    <property type="entry name" value="UVSSA"/>
</dbReference>
<dbReference type="GO" id="GO:0006283">
    <property type="term" value="P:transcription-coupled nucleotide-excision repair"/>
    <property type="evidence" value="ECO:0007669"/>
    <property type="project" value="TreeGrafter"/>
</dbReference>
<evidence type="ECO:0000259" key="11">
    <source>
        <dbReference type="Pfam" id="PF09740"/>
    </source>
</evidence>
<keyword evidence="6" id="KW-0863">Zinc-finger</keyword>
<evidence type="ECO:0000256" key="10">
    <source>
        <dbReference type="SAM" id="MobiDB-lite"/>
    </source>
</evidence>
<keyword evidence="5" id="KW-0227">DNA damage</keyword>
<evidence type="ECO:0000256" key="9">
    <source>
        <dbReference type="ARBA" id="ARBA00023204"/>
    </source>
</evidence>
<dbReference type="Proteomes" id="UP000834106">
    <property type="component" value="Chromosome 18"/>
</dbReference>
<keyword evidence="8" id="KW-0175">Coiled coil</keyword>
<evidence type="ECO:0000256" key="8">
    <source>
        <dbReference type="ARBA" id="ARBA00023054"/>
    </source>
</evidence>
<dbReference type="Pfam" id="PF09740">
    <property type="entry name" value="DUF2043"/>
    <property type="match status" value="1"/>
</dbReference>
<proteinExistence type="inferred from homology"/>
<keyword evidence="3" id="KW-0158">Chromosome</keyword>
<organism evidence="12 13">
    <name type="scientific">Fraxinus pennsylvanica</name>
    <dbReference type="NCBI Taxonomy" id="56036"/>
    <lineage>
        <taxon>Eukaryota</taxon>
        <taxon>Viridiplantae</taxon>
        <taxon>Streptophyta</taxon>
        <taxon>Embryophyta</taxon>
        <taxon>Tracheophyta</taxon>
        <taxon>Spermatophyta</taxon>
        <taxon>Magnoliopsida</taxon>
        <taxon>eudicotyledons</taxon>
        <taxon>Gunneridae</taxon>
        <taxon>Pentapetalae</taxon>
        <taxon>asterids</taxon>
        <taxon>lamiids</taxon>
        <taxon>Lamiales</taxon>
        <taxon>Oleaceae</taxon>
        <taxon>Oleeae</taxon>
        <taxon>Fraxinus</taxon>
    </lineage>
</organism>
<comment type="similarity">
    <text evidence="2">Belongs to the UVSSA family.</text>
</comment>
<sequence>MEEERKGENKAALVVARLIENATNSTAAEVDPRLLKAIKSVVRYSDSELRVAAQTLMSLMKRDHSQVRYLALLIIDELFMRSKLFRTLLVENLDQLLSLSVGFRKNLPLPAPASVASFLRSKAIEFLEKWNESFGIHYRQLRLGYDYLKNTLRYQFPNLQANAARIQQERREREMRTNEILVKKFEALKDNIVSIKAEIQSTIEEIGECLRIVKKEDEDMPLAPTDDEEIEEFRNSELRQIRLDSLKEGERVHENTENKVVFDTLRELYKVLLSKHLAAIQEWISILIRVEAADNRFRDSTLKEFIDIRNRIQLVMRKCEELGCTPPKIANDEEEGIWEEGSLESFASGRSGTAFCQSNDCTPASTSNDVRSEDLRFSDKKSNGKEKKNHDRSGNESDPLRNKLLDDAPVVKWGSFLNNWGSNQDVLANQRGLDLEGHWGRVDYDAVIPAEKIAELNVQASVYKEDPIEVRPCRAPLRKGGLCQRRDLRVCPFHGLIIPRDDEGKPINLSSTVEETGSQYQQEERTPDLESNTMEQLFNQAVNNVRERDKEETKKREYDKKSLKRAKLAKVREHNESVLRDAALASTSRSAHIGEDKEMLNGSKSSTKNKKQTLASMLKKKEVAKDRLAQRLLNTRASDATIRQLTVAENANYREAFPNQCSSSEFLERLESSSMNRLSSSYVDPDKIVIRAASSETHLISTTCLSK</sequence>
<dbReference type="GO" id="GO:0009411">
    <property type="term" value="P:response to UV"/>
    <property type="evidence" value="ECO:0007669"/>
    <property type="project" value="InterPro"/>
</dbReference>
<feature type="region of interest" description="Disordered" evidence="10">
    <location>
        <begin position="357"/>
        <end position="402"/>
    </location>
</feature>
<evidence type="ECO:0000256" key="1">
    <source>
        <dbReference type="ARBA" id="ARBA00004286"/>
    </source>
</evidence>
<keyword evidence="7" id="KW-0862">Zinc</keyword>
<keyword evidence="9" id="KW-0234">DNA repair</keyword>
<dbReference type="InterPro" id="IPR049408">
    <property type="entry name" value="UVSSA_N_a-solenoid_rpt"/>
</dbReference>
<dbReference type="EMBL" id="OU503053">
    <property type="protein sequence ID" value="CAI9781505.1"/>
    <property type="molecule type" value="Genomic_DNA"/>
</dbReference>
<dbReference type="AlphaFoldDB" id="A0AAD2A4Q6"/>
<keyword evidence="4" id="KW-0479">Metal-binding</keyword>
<gene>
    <name evidence="12" type="ORF">FPE_LOCUS28935</name>
</gene>
<keyword evidence="13" id="KW-1185">Reference proteome</keyword>
<dbReference type="Gene3D" id="1.25.40.90">
    <property type="match status" value="1"/>
</dbReference>
<dbReference type="GO" id="GO:0008270">
    <property type="term" value="F:zinc ion binding"/>
    <property type="evidence" value="ECO:0007669"/>
    <property type="project" value="UniProtKB-KW"/>
</dbReference>
<evidence type="ECO:0000256" key="7">
    <source>
        <dbReference type="ARBA" id="ARBA00022833"/>
    </source>
</evidence>
<reference evidence="12" key="1">
    <citation type="submission" date="2023-05" db="EMBL/GenBank/DDBJ databases">
        <authorList>
            <person name="Huff M."/>
        </authorList>
    </citation>
    <scope>NUCLEOTIDE SEQUENCE</scope>
</reference>
<feature type="compositionally biased region" description="Polar residues" evidence="10">
    <location>
        <begin position="508"/>
        <end position="521"/>
    </location>
</feature>
<protein>
    <recommendedName>
        <fullName evidence="11">UV-stimulated scaffold protein A C-terminal domain-containing protein</fullName>
    </recommendedName>
</protein>
<evidence type="ECO:0000256" key="2">
    <source>
        <dbReference type="ARBA" id="ARBA00009240"/>
    </source>
</evidence>
<feature type="compositionally biased region" description="Polar residues" evidence="10">
    <location>
        <begin position="357"/>
        <end position="369"/>
    </location>
</feature>
<evidence type="ECO:0000313" key="12">
    <source>
        <dbReference type="EMBL" id="CAI9781505.1"/>
    </source>
</evidence>